<organism evidence="2 3">
    <name type="scientific">Lymnaea stagnalis</name>
    <name type="common">Great pond snail</name>
    <name type="synonym">Helix stagnalis</name>
    <dbReference type="NCBI Taxonomy" id="6523"/>
    <lineage>
        <taxon>Eukaryota</taxon>
        <taxon>Metazoa</taxon>
        <taxon>Spiralia</taxon>
        <taxon>Lophotrochozoa</taxon>
        <taxon>Mollusca</taxon>
        <taxon>Gastropoda</taxon>
        <taxon>Heterobranchia</taxon>
        <taxon>Euthyneura</taxon>
        <taxon>Panpulmonata</taxon>
        <taxon>Hygrophila</taxon>
        <taxon>Lymnaeoidea</taxon>
        <taxon>Lymnaeidae</taxon>
        <taxon>Lymnaea</taxon>
    </lineage>
</organism>
<evidence type="ECO:0000313" key="2">
    <source>
        <dbReference type="EMBL" id="CAL1539565.1"/>
    </source>
</evidence>
<name>A0AAV2I0M5_LYMST</name>
<evidence type="ECO:0000256" key="1">
    <source>
        <dbReference type="SAM" id="MobiDB-lite"/>
    </source>
</evidence>
<protein>
    <submittedName>
        <fullName evidence="2">Uncharacterized protein</fullName>
    </submittedName>
</protein>
<evidence type="ECO:0000313" key="3">
    <source>
        <dbReference type="Proteomes" id="UP001497497"/>
    </source>
</evidence>
<sequence>MENPEFKWSQSSLKTIGESGFQGLPRAQISTDRLSVESGDSAGQVSTTRSLDPLFLSSSVSAETLHGVKRYRRMRSREMESGTPSNQKVPARGSRGEENYGSLGDGDGDSTIGLTIL</sequence>
<gene>
    <name evidence="2" type="ORF">GSLYS_00013298001</name>
</gene>
<proteinExistence type="predicted"/>
<feature type="region of interest" description="Disordered" evidence="1">
    <location>
        <begin position="73"/>
        <end position="117"/>
    </location>
</feature>
<dbReference type="EMBL" id="CAXITT010000342">
    <property type="protein sequence ID" value="CAL1539565.1"/>
    <property type="molecule type" value="Genomic_DNA"/>
</dbReference>
<dbReference type="AlphaFoldDB" id="A0AAV2I0M5"/>
<dbReference type="Proteomes" id="UP001497497">
    <property type="component" value="Unassembled WGS sequence"/>
</dbReference>
<comment type="caution">
    <text evidence="2">The sequence shown here is derived from an EMBL/GenBank/DDBJ whole genome shotgun (WGS) entry which is preliminary data.</text>
</comment>
<accession>A0AAV2I0M5</accession>
<keyword evidence="3" id="KW-1185">Reference proteome</keyword>
<reference evidence="2 3" key="1">
    <citation type="submission" date="2024-04" db="EMBL/GenBank/DDBJ databases">
        <authorList>
            <consortium name="Genoscope - CEA"/>
            <person name="William W."/>
        </authorList>
    </citation>
    <scope>NUCLEOTIDE SEQUENCE [LARGE SCALE GENOMIC DNA]</scope>
</reference>
<feature type="region of interest" description="Disordered" evidence="1">
    <location>
        <begin position="17"/>
        <end position="47"/>
    </location>
</feature>